<dbReference type="EMBL" id="QNRE01000002">
    <property type="protein sequence ID" value="RBO93734.1"/>
    <property type="molecule type" value="Genomic_DNA"/>
</dbReference>
<evidence type="ECO:0000313" key="1">
    <source>
        <dbReference type="EMBL" id="RBO93734.1"/>
    </source>
</evidence>
<comment type="caution">
    <text evidence="1">The sequence shown here is derived from an EMBL/GenBank/DDBJ whole genome shotgun (WGS) entry which is preliminary data.</text>
</comment>
<proteinExistence type="predicted"/>
<dbReference type="STRING" id="1210090.GCA_001613185_00471"/>
<dbReference type="OrthoDB" id="4546614at2"/>
<evidence type="ECO:0000313" key="2">
    <source>
        <dbReference type="Proteomes" id="UP000252586"/>
    </source>
</evidence>
<dbReference type="RefSeq" id="WP_067502508.1">
    <property type="nucleotide sequence ID" value="NZ_CP107943.1"/>
</dbReference>
<protein>
    <submittedName>
        <fullName evidence="1">Uncharacterized protein</fullName>
    </submittedName>
</protein>
<dbReference type="AlphaFoldDB" id="A0A366DWS2"/>
<gene>
    <name evidence="1" type="ORF">DFR74_102151</name>
</gene>
<accession>A0A366DWS2</accession>
<keyword evidence="2" id="KW-1185">Reference proteome</keyword>
<sequence length="136" mass="14920">MGDVPNDGGEPGAAPRGPWLELARGREVITARRLPDGMYQVEHRRCEGDRLEFYTTDHCLVRDVLCGWLDDAEGWRAGVVWAPVDPDIAELERMRGELSGMLGGLSLLDDLGASMDQALARADDLLAGFDEDPLAR</sequence>
<dbReference type="Proteomes" id="UP000252586">
    <property type="component" value="Unassembled WGS sequence"/>
</dbReference>
<organism evidence="1 2">
    <name type="scientific">Nocardia puris</name>
    <dbReference type="NCBI Taxonomy" id="208602"/>
    <lineage>
        <taxon>Bacteria</taxon>
        <taxon>Bacillati</taxon>
        <taxon>Actinomycetota</taxon>
        <taxon>Actinomycetes</taxon>
        <taxon>Mycobacteriales</taxon>
        <taxon>Nocardiaceae</taxon>
        <taxon>Nocardia</taxon>
    </lineage>
</organism>
<name>A0A366DWS2_9NOCA</name>
<reference evidence="1 2" key="1">
    <citation type="submission" date="2018-06" db="EMBL/GenBank/DDBJ databases">
        <title>Genomic Encyclopedia of Type Strains, Phase IV (KMG-IV): sequencing the most valuable type-strain genomes for metagenomic binning, comparative biology and taxonomic classification.</title>
        <authorList>
            <person name="Goeker M."/>
        </authorList>
    </citation>
    <scope>NUCLEOTIDE SEQUENCE [LARGE SCALE GENOMIC DNA]</scope>
    <source>
        <strain evidence="1 2">DSM 44599</strain>
    </source>
</reference>